<proteinExistence type="predicted"/>
<name>A0A0V0GK54_SOLCH</name>
<organism evidence="2">
    <name type="scientific">Solanum chacoense</name>
    <name type="common">Chaco potato</name>
    <dbReference type="NCBI Taxonomy" id="4108"/>
    <lineage>
        <taxon>Eukaryota</taxon>
        <taxon>Viridiplantae</taxon>
        <taxon>Streptophyta</taxon>
        <taxon>Embryophyta</taxon>
        <taxon>Tracheophyta</taxon>
        <taxon>Spermatophyta</taxon>
        <taxon>Magnoliopsida</taxon>
        <taxon>eudicotyledons</taxon>
        <taxon>Gunneridae</taxon>
        <taxon>Pentapetalae</taxon>
        <taxon>asterids</taxon>
        <taxon>lamiids</taxon>
        <taxon>Solanales</taxon>
        <taxon>Solanaceae</taxon>
        <taxon>Solanoideae</taxon>
        <taxon>Solaneae</taxon>
        <taxon>Solanum</taxon>
    </lineage>
</organism>
<feature type="non-terminal residue" evidence="2">
    <location>
        <position position="1"/>
    </location>
</feature>
<protein>
    <submittedName>
        <fullName evidence="2">Putative ovule protein</fullName>
    </submittedName>
</protein>
<keyword evidence="1" id="KW-0732">Signal</keyword>
<feature type="signal peptide" evidence="1">
    <location>
        <begin position="1"/>
        <end position="21"/>
    </location>
</feature>
<dbReference type="AlphaFoldDB" id="A0A0V0GK54"/>
<accession>A0A0V0GK54</accession>
<dbReference type="EMBL" id="GEDG01036692">
    <property type="protein sequence ID" value="JAP08564.1"/>
    <property type="molecule type" value="Transcribed_RNA"/>
</dbReference>
<evidence type="ECO:0000256" key="1">
    <source>
        <dbReference type="SAM" id="SignalP"/>
    </source>
</evidence>
<sequence>RILLVEAFRSILLHRILLVEAFSPTRILLQSTSSLCLQLPHRWHPDLAISSCLIRSLNNKTLNSRPIHNSQNSPPEKLHFPVYKYHISSSFSSLSMVRPYQLLLHLTVG</sequence>
<evidence type="ECO:0000313" key="2">
    <source>
        <dbReference type="EMBL" id="JAP08564.1"/>
    </source>
</evidence>
<feature type="chain" id="PRO_5006865361" evidence="1">
    <location>
        <begin position="22"/>
        <end position="109"/>
    </location>
</feature>
<reference evidence="2" key="1">
    <citation type="submission" date="2015-12" db="EMBL/GenBank/DDBJ databases">
        <title>Gene expression during late stages of embryo sac development: a critical building block for successful pollen-pistil interactions.</title>
        <authorList>
            <person name="Liu Y."/>
            <person name="Joly V."/>
            <person name="Sabar M."/>
            <person name="Matton D.P."/>
        </authorList>
    </citation>
    <scope>NUCLEOTIDE SEQUENCE</scope>
</reference>